<dbReference type="InterPro" id="IPR000305">
    <property type="entry name" value="GIY-YIG_endonuc"/>
</dbReference>
<gene>
    <name evidence="3" type="ORF">DWE98_19680</name>
</gene>
<protein>
    <submittedName>
        <fullName evidence="3">GIY-YIG nuclease family protein</fullName>
    </submittedName>
</protein>
<dbReference type="EMBL" id="QQTP01000011">
    <property type="protein sequence ID" value="RDJ22266.1"/>
    <property type="molecule type" value="Genomic_DNA"/>
</dbReference>
<evidence type="ECO:0000313" key="4">
    <source>
        <dbReference type="Proteomes" id="UP000255207"/>
    </source>
</evidence>
<proteinExistence type="inferred from homology"/>
<evidence type="ECO:0000259" key="2">
    <source>
        <dbReference type="PROSITE" id="PS50164"/>
    </source>
</evidence>
<dbReference type="InterPro" id="IPR035901">
    <property type="entry name" value="GIY-YIG_endonuc_sf"/>
</dbReference>
<organism evidence="3 4">
    <name type="scientific">Bosea caraganae</name>
    <dbReference type="NCBI Taxonomy" id="2763117"/>
    <lineage>
        <taxon>Bacteria</taxon>
        <taxon>Pseudomonadati</taxon>
        <taxon>Pseudomonadota</taxon>
        <taxon>Alphaproteobacteria</taxon>
        <taxon>Hyphomicrobiales</taxon>
        <taxon>Boseaceae</taxon>
        <taxon>Bosea</taxon>
    </lineage>
</organism>
<dbReference type="PROSITE" id="PS50164">
    <property type="entry name" value="GIY_YIG"/>
    <property type="match status" value="1"/>
</dbReference>
<dbReference type="OrthoDB" id="287318at2"/>
<evidence type="ECO:0000313" key="3">
    <source>
        <dbReference type="EMBL" id="RDJ22266.1"/>
    </source>
</evidence>
<dbReference type="Pfam" id="PF01541">
    <property type="entry name" value="GIY-YIG"/>
    <property type="match status" value="1"/>
</dbReference>
<dbReference type="PANTHER" id="PTHR34477:SF5">
    <property type="entry name" value="BSL5627 PROTEIN"/>
    <property type="match status" value="1"/>
</dbReference>
<keyword evidence="4" id="KW-1185">Reference proteome</keyword>
<dbReference type="CDD" id="cd10448">
    <property type="entry name" value="GIY-YIG_unchar_3"/>
    <property type="match status" value="1"/>
</dbReference>
<evidence type="ECO:0000256" key="1">
    <source>
        <dbReference type="ARBA" id="ARBA00007435"/>
    </source>
</evidence>
<sequence length="87" mass="10644">MTNRPNGTLYLGVTNDLSRRVYEHREGLLKGFTRTYGLKRLVWYEWHDEIELAIQRETSMKRWYRAYKTRTIMARNPDWNDLYDELA</sequence>
<name>A0A370L3L5_9HYPH</name>
<dbReference type="Proteomes" id="UP000255207">
    <property type="component" value="Unassembled WGS sequence"/>
</dbReference>
<dbReference type="InterPro" id="IPR050190">
    <property type="entry name" value="UPF0213_domain"/>
</dbReference>
<reference evidence="4" key="1">
    <citation type="submission" date="2018-07" db="EMBL/GenBank/DDBJ databases">
        <authorList>
            <person name="Safronova V.I."/>
            <person name="Chirak E.R."/>
            <person name="Sazanova A.L."/>
        </authorList>
    </citation>
    <scope>NUCLEOTIDE SEQUENCE [LARGE SCALE GENOMIC DNA]</scope>
    <source>
        <strain evidence="4">RCAM04685</strain>
    </source>
</reference>
<dbReference type="SUPFAM" id="SSF82771">
    <property type="entry name" value="GIY-YIG endonuclease"/>
    <property type="match status" value="1"/>
</dbReference>
<dbReference type="Gene3D" id="3.40.1440.10">
    <property type="entry name" value="GIY-YIG endonuclease"/>
    <property type="match status" value="1"/>
</dbReference>
<feature type="domain" description="GIY-YIG" evidence="2">
    <location>
        <begin position="1"/>
        <end position="70"/>
    </location>
</feature>
<dbReference type="PANTHER" id="PTHR34477">
    <property type="entry name" value="UPF0213 PROTEIN YHBQ"/>
    <property type="match status" value="1"/>
</dbReference>
<comment type="caution">
    <text evidence="3">The sequence shown here is derived from an EMBL/GenBank/DDBJ whole genome shotgun (WGS) entry which is preliminary data.</text>
</comment>
<dbReference type="AlphaFoldDB" id="A0A370L3L5"/>
<accession>A0A370L3L5</accession>
<comment type="similarity">
    <text evidence="1">Belongs to the UPF0213 family.</text>
</comment>